<evidence type="ECO:0000256" key="1">
    <source>
        <dbReference type="SAM" id="MobiDB-lite"/>
    </source>
</evidence>
<feature type="region of interest" description="Disordered" evidence="1">
    <location>
        <begin position="1"/>
        <end position="31"/>
    </location>
</feature>
<evidence type="ECO:0000313" key="3">
    <source>
        <dbReference type="Proteomes" id="UP000789405"/>
    </source>
</evidence>
<dbReference type="EMBL" id="CAJVPY010009131">
    <property type="protein sequence ID" value="CAG8705133.1"/>
    <property type="molecule type" value="Genomic_DNA"/>
</dbReference>
<reference evidence="2" key="1">
    <citation type="submission" date="2021-06" db="EMBL/GenBank/DDBJ databases">
        <authorList>
            <person name="Kallberg Y."/>
            <person name="Tangrot J."/>
            <person name="Rosling A."/>
        </authorList>
    </citation>
    <scope>NUCLEOTIDE SEQUENCE</scope>
    <source>
        <strain evidence="2">MA453B</strain>
    </source>
</reference>
<proteinExistence type="predicted"/>
<organism evidence="2 3">
    <name type="scientific">Dentiscutata erythropus</name>
    <dbReference type="NCBI Taxonomy" id="1348616"/>
    <lineage>
        <taxon>Eukaryota</taxon>
        <taxon>Fungi</taxon>
        <taxon>Fungi incertae sedis</taxon>
        <taxon>Mucoromycota</taxon>
        <taxon>Glomeromycotina</taxon>
        <taxon>Glomeromycetes</taxon>
        <taxon>Diversisporales</taxon>
        <taxon>Gigasporaceae</taxon>
        <taxon>Dentiscutata</taxon>
    </lineage>
</organism>
<dbReference type="AlphaFoldDB" id="A0A9N9HTC4"/>
<gene>
    <name evidence="2" type="ORF">DERYTH_LOCUS13235</name>
</gene>
<protein>
    <submittedName>
        <fullName evidence="2">27716_t:CDS:1</fullName>
    </submittedName>
</protein>
<dbReference type="Proteomes" id="UP000789405">
    <property type="component" value="Unassembled WGS sequence"/>
</dbReference>
<sequence>MKESSMILAERSPKALGKWKTESERNRSVDRKSKVWRCQKATSQTSKIARTNKNFTFLAFRKSQKSRSEGITI</sequence>
<evidence type="ECO:0000313" key="2">
    <source>
        <dbReference type="EMBL" id="CAG8705133.1"/>
    </source>
</evidence>
<name>A0A9N9HTC4_9GLOM</name>
<keyword evidence="3" id="KW-1185">Reference proteome</keyword>
<comment type="caution">
    <text evidence="2">The sequence shown here is derived from an EMBL/GenBank/DDBJ whole genome shotgun (WGS) entry which is preliminary data.</text>
</comment>
<feature type="compositionally biased region" description="Basic and acidic residues" evidence="1">
    <location>
        <begin position="19"/>
        <end position="31"/>
    </location>
</feature>
<accession>A0A9N9HTC4</accession>